<keyword evidence="1" id="KW-0802">TPR repeat</keyword>
<evidence type="ECO:0000313" key="3">
    <source>
        <dbReference type="Proteomes" id="UP000264702"/>
    </source>
</evidence>
<dbReference type="PANTHER" id="PTHR12558">
    <property type="entry name" value="CELL DIVISION CYCLE 16,23,27"/>
    <property type="match status" value="1"/>
</dbReference>
<dbReference type="InterPro" id="IPR019734">
    <property type="entry name" value="TPR_rpt"/>
</dbReference>
<dbReference type="SMART" id="SM00028">
    <property type="entry name" value="TPR"/>
    <property type="match status" value="7"/>
</dbReference>
<dbReference type="Proteomes" id="UP000264702">
    <property type="component" value="Unassembled WGS sequence"/>
</dbReference>
<reference evidence="2 3" key="1">
    <citation type="submission" date="2018-08" db="EMBL/GenBank/DDBJ databases">
        <title>Acidipila sp. 4G-K13, an acidobacterium isolated from forest soil.</title>
        <authorList>
            <person name="Gao Z.-H."/>
            <person name="Qiu L.-H."/>
        </authorList>
    </citation>
    <scope>NUCLEOTIDE SEQUENCE [LARGE SCALE GENOMIC DNA]</scope>
    <source>
        <strain evidence="2 3">4G-K13</strain>
    </source>
</reference>
<sequence length="467" mass="52127">MTLCSLLVCTGIAATAQNNRSDSRSRKLEQQFEAAVAQYNAGHLPEAAAQLEAMLPVVPNSFEVHELLGQVYASESQNAKAVAQFQAAVRLKPDSAAARTNLAASLLRAGNSALAGEQFRRARELEPSNYDANHNLGEFYIQSGKLAEALPFLEQAQHLRPTAYDNGYDLAQARFLTGHLADARQLVQSLIQQNNAAELHALLGQIDEKDGKFLDAANELETAAHMDPSEDNLFNWAGELLLHRTYEPAIQIFQEAVRRYPKSPRLWIGLGVAVYWRGRYDEAVKALVTAADLNPSDSRCYFFLSKVYDNSPTQAGDVLRVFRRYAELQPHNALAQYDYAMSLWREKRAGGMNPDLVEVQSLLERSAALDPASSDARLQLGNLYFDQHEYDKSIPEYESALKLNQNLPDAHYRLGQAWARTGQKDRAQSEFQLYKTLRAQHLAETDKEAADIQEFVYSAKDAPTAHP</sequence>
<dbReference type="SUPFAM" id="SSF48452">
    <property type="entry name" value="TPR-like"/>
    <property type="match status" value="2"/>
</dbReference>
<dbReference type="Pfam" id="PF13432">
    <property type="entry name" value="TPR_16"/>
    <property type="match status" value="1"/>
</dbReference>
<dbReference type="PANTHER" id="PTHR12558:SF13">
    <property type="entry name" value="CELL DIVISION CYCLE PROTEIN 27 HOMOLOG"/>
    <property type="match status" value="1"/>
</dbReference>
<organism evidence="2 3">
    <name type="scientific">Paracidobacterium acidisoli</name>
    <dbReference type="NCBI Taxonomy" id="2303751"/>
    <lineage>
        <taxon>Bacteria</taxon>
        <taxon>Pseudomonadati</taxon>
        <taxon>Acidobacteriota</taxon>
        <taxon>Terriglobia</taxon>
        <taxon>Terriglobales</taxon>
        <taxon>Acidobacteriaceae</taxon>
        <taxon>Paracidobacterium</taxon>
    </lineage>
</organism>
<accession>A0A372IJ56</accession>
<dbReference type="Gene3D" id="1.25.40.10">
    <property type="entry name" value="Tetratricopeptide repeat domain"/>
    <property type="match status" value="4"/>
</dbReference>
<dbReference type="InterPro" id="IPR011990">
    <property type="entry name" value="TPR-like_helical_dom_sf"/>
</dbReference>
<feature type="repeat" description="TPR" evidence="1">
    <location>
        <begin position="96"/>
        <end position="129"/>
    </location>
</feature>
<name>A0A372IJ56_9BACT</name>
<feature type="repeat" description="TPR" evidence="1">
    <location>
        <begin position="62"/>
        <end position="95"/>
    </location>
</feature>
<dbReference type="PROSITE" id="PS50005">
    <property type="entry name" value="TPR"/>
    <property type="match status" value="5"/>
</dbReference>
<proteinExistence type="predicted"/>
<evidence type="ECO:0000256" key="1">
    <source>
        <dbReference type="PROSITE-ProRule" id="PRU00339"/>
    </source>
</evidence>
<evidence type="ECO:0000313" key="2">
    <source>
        <dbReference type="EMBL" id="RFU14944.1"/>
    </source>
</evidence>
<feature type="repeat" description="TPR" evidence="1">
    <location>
        <begin position="130"/>
        <end position="163"/>
    </location>
</feature>
<dbReference type="Pfam" id="PF14559">
    <property type="entry name" value="TPR_19"/>
    <property type="match status" value="2"/>
</dbReference>
<dbReference type="OrthoDB" id="113577at2"/>
<feature type="repeat" description="TPR" evidence="1">
    <location>
        <begin position="374"/>
        <end position="407"/>
    </location>
</feature>
<dbReference type="AlphaFoldDB" id="A0A372IJ56"/>
<feature type="repeat" description="TPR" evidence="1">
    <location>
        <begin position="264"/>
        <end position="297"/>
    </location>
</feature>
<protein>
    <submittedName>
        <fullName evidence="2">Tetratricopeptide repeat protein</fullName>
    </submittedName>
</protein>
<dbReference type="EMBL" id="QVQT01000008">
    <property type="protein sequence ID" value="RFU14944.1"/>
    <property type="molecule type" value="Genomic_DNA"/>
</dbReference>
<comment type="caution">
    <text evidence="2">The sequence shown here is derived from an EMBL/GenBank/DDBJ whole genome shotgun (WGS) entry which is preliminary data.</text>
</comment>
<keyword evidence="3" id="KW-1185">Reference proteome</keyword>
<dbReference type="RefSeq" id="WP_117303293.1">
    <property type="nucleotide sequence ID" value="NZ_QVQT02000008.1"/>
</dbReference>
<dbReference type="Pfam" id="PF13414">
    <property type="entry name" value="TPR_11"/>
    <property type="match status" value="1"/>
</dbReference>
<gene>
    <name evidence="2" type="ORF">D0Y96_19215</name>
</gene>